<evidence type="ECO:0000313" key="4">
    <source>
        <dbReference type="Proteomes" id="UP000005267"/>
    </source>
</evidence>
<dbReference type="RefSeq" id="WP_014751188.1">
    <property type="nucleotide sequence ID" value="NC_017964.1"/>
</dbReference>
<sequence>MSVIRQYGLKRCSTCVKARKWLQERGEQVEFTDYRDEPADSALLKTWAAPQAGHN</sequence>
<dbReference type="SUPFAM" id="SSF52833">
    <property type="entry name" value="Thioredoxin-like"/>
    <property type="match status" value="1"/>
</dbReference>
<dbReference type="Proteomes" id="UP000005267">
    <property type="component" value="Chromosome"/>
</dbReference>
<reference evidence="3 4" key="1">
    <citation type="journal article" date="2011" name="J. Bacteriol.">
        <title>Whole-genome shotgun sequencing of the sulfur-oxidizing chemoautotroph Tetrathiobacter kashmirensis.</title>
        <authorList>
            <person name="Ghosh W."/>
            <person name="George A."/>
            <person name="Agarwal A."/>
            <person name="Raj P."/>
            <person name="Alam M."/>
            <person name="Pyne P."/>
            <person name="Das Gupta S.K."/>
        </authorList>
    </citation>
    <scope>NUCLEOTIDE SEQUENCE [LARGE SCALE GENOMIC DNA]</scope>
    <source>
        <strain evidence="3 4">WT001</strain>
    </source>
</reference>
<dbReference type="Gene3D" id="3.40.30.10">
    <property type="entry name" value="Glutaredoxin"/>
    <property type="match status" value="1"/>
</dbReference>
<evidence type="ECO:0000313" key="3">
    <source>
        <dbReference type="EMBL" id="AFK63097.1"/>
    </source>
</evidence>
<reference evidence="4" key="2">
    <citation type="journal article" date="2013" name="PLoS ONE">
        <title>Genome implosion elicits host-confinement in Alcaligenaceae: evidence from the comparative genomics of Tetrathiobacter kashmirensis, a pathogen in the making.</title>
        <authorList>
            <person name="Ghosh W."/>
            <person name="Alam M."/>
            <person name="Roy C."/>
            <person name="Pyne P."/>
            <person name="George A."/>
            <person name="Chakraborty R."/>
            <person name="Majumder S."/>
            <person name="Agarwal A."/>
            <person name="Chakraborty S."/>
            <person name="Majumdar S."/>
            <person name="Gupta S.K."/>
        </authorList>
    </citation>
    <scope>NUCLEOTIDE SEQUENCE [LARGE SCALE GENOMIC DNA]</scope>
    <source>
        <strain evidence="4">WT001</strain>
    </source>
</reference>
<dbReference type="KEGG" id="aka:TKWG_15500"/>
<comment type="similarity">
    <text evidence="1 2">Belongs to the ArsC family.</text>
</comment>
<dbReference type="HOGENOM" id="CLU_3021515_0_0_4"/>
<organism evidence="3 4">
    <name type="scientific">Advenella kashmirensis (strain DSM 17095 / LMG 22695 / WT001)</name>
    <name type="common">Tetrathiobacter kashmirensis</name>
    <dbReference type="NCBI Taxonomy" id="1036672"/>
    <lineage>
        <taxon>Bacteria</taxon>
        <taxon>Pseudomonadati</taxon>
        <taxon>Pseudomonadota</taxon>
        <taxon>Betaproteobacteria</taxon>
        <taxon>Burkholderiales</taxon>
        <taxon>Alcaligenaceae</taxon>
    </lineage>
</organism>
<keyword evidence="4" id="KW-1185">Reference proteome</keyword>
<dbReference type="EMBL" id="CP003555">
    <property type="protein sequence ID" value="AFK63097.1"/>
    <property type="molecule type" value="Genomic_DNA"/>
</dbReference>
<proteinExistence type="inferred from homology"/>
<dbReference type="InterPro" id="IPR036249">
    <property type="entry name" value="Thioredoxin-like_sf"/>
</dbReference>
<evidence type="ECO:0000256" key="1">
    <source>
        <dbReference type="ARBA" id="ARBA00007198"/>
    </source>
</evidence>
<accession>I3UDK9</accession>
<name>I3UDK9_ADVKW</name>
<protein>
    <recommendedName>
        <fullName evidence="5">Arsenate reductase</fullName>
    </recommendedName>
</protein>
<dbReference type="AlphaFoldDB" id="I3UDK9"/>
<dbReference type="STRING" id="1036672.TKWG_15500"/>
<evidence type="ECO:0000256" key="2">
    <source>
        <dbReference type="PROSITE-ProRule" id="PRU01282"/>
    </source>
</evidence>
<dbReference type="PROSITE" id="PS51353">
    <property type="entry name" value="ARSC"/>
    <property type="match status" value="1"/>
</dbReference>
<evidence type="ECO:0008006" key="5">
    <source>
        <dbReference type="Google" id="ProtNLM"/>
    </source>
</evidence>
<dbReference type="InterPro" id="IPR006660">
    <property type="entry name" value="Arsenate_reductase-like"/>
</dbReference>
<gene>
    <name evidence="3" type="ordered locus">TKWG_15500</name>
</gene>